<reference evidence="6 7" key="1">
    <citation type="journal article" date="2010" name="Stand. Genomic Sci.">
        <title>Complete genome sequence of Arcobacter nitrofigilis type strain (CI).</title>
        <authorList>
            <person name="Pati A."/>
            <person name="Gronow S."/>
            <person name="Lapidus A."/>
            <person name="Copeland A."/>
            <person name="Glavina Del Rio T."/>
            <person name="Nolan M."/>
            <person name="Lucas S."/>
            <person name="Tice H."/>
            <person name="Cheng J.F."/>
            <person name="Han C."/>
            <person name="Chertkov O."/>
            <person name="Bruce D."/>
            <person name="Tapia R."/>
            <person name="Goodwin L."/>
            <person name="Pitluck S."/>
            <person name="Liolios K."/>
            <person name="Ivanova N."/>
            <person name="Mavromatis K."/>
            <person name="Chen A."/>
            <person name="Palaniappan K."/>
            <person name="Land M."/>
            <person name="Hauser L."/>
            <person name="Chang Y.J."/>
            <person name="Jeffries C.D."/>
            <person name="Detter J.C."/>
            <person name="Rohde M."/>
            <person name="Goker M."/>
            <person name="Bristow J."/>
            <person name="Eisen J.A."/>
            <person name="Markowitz V."/>
            <person name="Hugenholtz P."/>
            <person name="Klenk H.P."/>
            <person name="Kyrpides N.C."/>
        </authorList>
    </citation>
    <scope>NUCLEOTIDE SEQUENCE [LARGE SCALE GENOMIC DNA]</scope>
    <source>
        <strain evidence="7">ATCC 33309 / DSM 7299 / CCUG 15893 / LMG 7604 / NCTC 12251 / CI</strain>
    </source>
</reference>
<dbReference type="PROSITE" id="PS00666">
    <property type="entry name" value="DHDPS_2"/>
    <property type="match status" value="1"/>
</dbReference>
<dbReference type="Pfam" id="PF00701">
    <property type="entry name" value="DHDPS"/>
    <property type="match status" value="1"/>
</dbReference>
<dbReference type="PANTHER" id="PTHR42849">
    <property type="entry name" value="N-ACETYLNEURAMINATE LYASE"/>
    <property type="match status" value="1"/>
</dbReference>
<evidence type="ECO:0000256" key="3">
    <source>
        <dbReference type="PIRNR" id="PIRNR001365"/>
    </source>
</evidence>
<feature type="active site" description="Proton donor/acceptor" evidence="4">
    <location>
        <position position="135"/>
    </location>
</feature>
<dbReference type="SMART" id="SM01130">
    <property type="entry name" value="DHDPS"/>
    <property type="match status" value="1"/>
</dbReference>
<protein>
    <submittedName>
        <fullName evidence="6">Dihydrodipicolinate synthetase</fullName>
    </submittedName>
</protein>
<dbReference type="HOGENOM" id="CLU_049343_5_1_7"/>
<dbReference type="GO" id="GO:0008747">
    <property type="term" value="F:N-acetylneuraminate lyase activity"/>
    <property type="evidence" value="ECO:0007669"/>
    <property type="project" value="TreeGrafter"/>
</dbReference>
<evidence type="ECO:0000256" key="5">
    <source>
        <dbReference type="PIRSR" id="PIRSR001365-2"/>
    </source>
</evidence>
<dbReference type="GO" id="GO:0019262">
    <property type="term" value="P:N-acetylneuraminate catabolic process"/>
    <property type="evidence" value="ECO:0007669"/>
    <property type="project" value="TreeGrafter"/>
</dbReference>
<dbReference type="InterPro" id="IPR020625">
    <property type="entry name" value="Schiff_base-form_aldolases_AS"/>
</dbReference>
<dbReference type="PANTHER" id="PTHR42849:SF1">
    <property type="entry name" value="N-ACETYLNEURAMINATE LYASE"/>
    <property type="match status" value="1"/>
</dbReference>
<dbReference type="InterPro" id="IPR013785">
    <property type="entry name" value="Aldolase_TIM"/>
</dbReference>
<dbReference type="GO" id="GO:0005829">
    <property type="term" value="C:cytosol"/>
    <property type="evidence" value="ECO:0007669"/>
    <property type="project" value="TreeGrafter"/>
</dbReference>
<name>D5V3H2_ARCNC</name>
<dbReference type="OrthoDB" id="199953at2"/>
<feature type="active site" description="Schiff-base intermediate with substrate" evidence="4">
    <location>
        <position position="164"/>
    </location>
</feature>
<gene>
    <name evidence="6" type="ordered locus">Arnit_0013</name>
</gene>
<keyword evidence="7" id="KW-1185">Reference proteome</keyword>
<dbReference type="CDD" id="cd00408">
    <property type="entry name" value="DHDPS-like"/>
    <property type="match status" value="1"/>
</dbReference>
<dbReference type="AlphaFoldDB" id="D5V3H2"/>
<dbReference type="Proteomes" id="UP000000939">
    <property type="component" value="Chromosome"/>
</dbReference>
<dbReference type="PRINTS" id="PR00146">
    <property type="entry name" value="DHPICSNTHASE"/>
</dbReference>
<evidence type="ECO:0000313" key="7">
    <source>
        <dbReference type="Proteomes" id="UP000000939"/>
    </source>
</evidence>
<organism evidence="6 7">
    <name type="scientific">Arcobacter nitrofigilis (strain ATCC 33309 / DSM 7299 / CCUG 15893 / LMG 7604 / NCTC 12251 / CI)</name>
    <name type="common">Campylobacter nitrofigilis</name>
    <dbReference type="NCBI Taxonomy" id="572480"/>
    <lineage>
        <taxon>Bacteria</taxon>
        <taxon>Pseudomonadati</taxon>
        <taxon>Campylobacterota</taxon>
        <taxon>Epsilonproteobacteria</taxon>
        <taxon>Campylobacterales</taxon>
        <taxon>Arcobacteraceae</taxon>
        <taxon>Arcobacter</taxon>
    </lineage>
</organism>
<dbReference type="PIRSF" id="PIRSF001365">
    <property type="entry name" value="DHDPS"/>
    <property type="match status" value="1"/>
</dbReference>
<evidence type="ECO:0000256" key="2">
    <source>
        <dbReference type="ARBA" id="ARBA00023270"/>
    </source>
</evidence>
<dbReference type="KEGG" id="ant:Arnit_0013"/>
<feature type="binding site" evidence="5">
    <location>
        <position position="47"/>
    </location>
    <ligand>
        <name>pyruvate</name>
        <dbReference type="ChEBI" id="CHEBI:15361"/>
    </ligand>
</feature>
<comment type="similarity">
    <text evidence="3">Belongs to the DapA family.</text>
</comment>
<accession>D5V3H2</accession>
<dbReference type="SUPFAM" id="SSF51569">
    <property type="entry name" value="Aldolase"/>
    <property type="match status" value="1"/>
</dbReference>
<dbReference type="Gene3D" id="3.20.20.70">
    <property type="entry name" value="Aldolase class I"/>
    <property type="match status" value="1"/>
</dbReference>
<evidence type="ECO:0000256" key="1">
    <source>
        <dbReference type="ARBA" id="ARBA00023239"/>
    </source>
</evidence>
<dbReference type="RefSeq" id="WP_013133828.1">
    <property type="nucleotide sequence ID" value="NC_014166.1"/>
</dbReference>
<proteinExistence type="inferred from homology"/>
<feature type="binding site" evidence="5">
    <location>
        <position position="208"/>
    </location>
    <ligand>
        <name>pyruvate</name>
        <dbReference type="ChEBI" id="CHEBI:15361"/>
    </ligand>
</feature>
<dbReference type="STRING" id="572480.Arnit_0013"/>
<dbReference type="eggNOG" id="COG0329">
    <property type="taxonomic scope" value="Bacteria"/>
</dbReference>
<sequence length="298" mass="34259">MGKIQGVFPPLITVFNEDSTIDIDSIKKHIDFLIEKGVDGVAILGTTGEFFSLSFEEKKFLVENILAHTKNRIKVIVGVGETNSTEAFKFINYLEDKDVEALLVINPYFVVYDEETIIKYYGEICNRTSKNVLIYNFPTLSGFDFTYDIVRKIALKNDNLIGIKETVEDIKHIEKMLKIKDEKKDFSVFCAFESQAIDALNLGVDGFINATVNFAPEFTVNTYKYFNEGNEELTKEYFDKMNSAMKVYTYSQPLLQACKQAVYFRVLKENKYEKLPAYSLSEEKKQELKSDLQKLNIL</sequence>
<evidence type="ECO:0000313" key="6">
    <source>
        <dbReference type="EMBL" id="ADG91683.1"/>
    </source>
</evidence>
<evidence type="ECO:0000256" key="4">
    <source>
        <dbReference type="PIRSR" id="PIRSR001365-1"/>
    </source>
</evidence>
<dbReference type="EMBL" id="CP001999">
    <property type="protein sequence ID" value="ADG91683.1"/>
    <property type="molecule type" value="Genomic_DNA"/>
</dbReference>
<dbReference type="InterPro" id="IPR002220">
    <property type="entry name" value="DapA-like"/>
</dbReference>
<keyword evidence="2" id="KW-0704">Schiff base</keyword>
<keyword evidence="1 3" id="KW-0456">Lyase</keyword>